<evidence type="ECO:0000259" key="1">
    <source>
        <dbReference type="Pfam" id="PF01370"/>
    </source>
</evidence>
<gene>
    <name evidence="2" type="ORF">D1223_04770</name>
</gene>
<organism evidence="2 3">
    <name type="scientific">Henriciella mobilis</name>
    <dbReference type="NCBI Taxonomy" id="2305467"/>
    <lineage>
        <taxon>Bacteria</taxon>
        <taxon>Pseudomonadati</taxon>
        <taxon>Pseudomonadota</taxon>
        <taxon>Alphaproteobacteria</taxon>
        <taxon>Hyphomonadales</taxon>
        <taxon>Hyphomonadaceae</taxon>
        <taxon>Henriciella</taxon>
    </lineage>
</organism>
<dbReference type="OrthoDB" id="9808276at2"/>
<dbReference type="PANTHER" id="PTHR48079:SF6">
    <property type="entry name" value="NAD(P)-BINDING DOMAIN-CONTAINING PROTEIN-RELATED"/>
    <property type="match status" value="1"/>
</dbReference>
<dbReference type="InterPro" id="IPR051783">
    <property type="entry name" value="NAD(P)-dependent_oxidoreduct"/>
</dbReference>
<feature type="domain" description="NAD-dependent epimerase/dehydratase" evidence="1">
    <location>
        <begin position="94"/>
        <end position="204"/>
    </location>
</feature>
<dbReference type="EMBL" id="QWFX01000006">
    <property type="protein sequence ID" value="RIJ29979.1"/>
    <property type="molecule type" value="Genomic_DNA"/>
</dbReference>
<proteinExistence type="predicted"/>
<dbReference type="InterPro" id="IPR001509">
    <property type="entry name" value="Epimerase_deHydtase"/>
</dbReference>
<dbReference type="GO" id="GO:0004029">
    <property type="term" value="F:aldehyde dehydrogenase (NAD+) activity"/>
    <property type="evidence" value="ECO:0007669"/>
    <property type="project" value="TreeGrafter"/>
</dbReference>
<dbReference type="PANTHER" id="PTHR48079">
    <property type="entry name" value="PROTEIN YEEZ"/>
    <property type="match status" value="1"/>
</dbReference>
<sequence>MTDQSPTLFLVGPGYSASRLAALCLDTGAWRVVGTARSEDKAAALREKGIEPVLTNDRDGLSQAAKASHWVISTPPGDEGCPGFGLVGDFAREAASVTYLSTTGVYGDLDGGWAFEWSPVNPGTKRGERRVLAEQQWLSVRRDTRLVRLPGIYGPGRSQLDRVREGKEEQIVKPGQVFSRIHVDDLANGLFALLQHPGLSGAFNLCDEEAAPPQDVMAYAADLLGMAMPVPVDLETADVSAMARSFYSECKRVSNARLKAATGWRPHYPTYREGLSAIFKAENN</sequence>
<dbReference type="GO" id="GO:0005737">
    <property type="term" value="C:cytoplasm"/>
    <property type="evidence" value="ECO:0007669"/>
    <property type="project" value="TreeGrafter"/>
</dbReference>
<evidence type="ECO:0000313" key="3">
    <source>
        <dbReference type="Proteomes" id="UP000266385"/>
    </source>
</evidence>
<dbReference type="Gene3D" id="3.40.50.720">
    <property type="entry name" value="NAD(P)-binding Rossmann-like Domain"/>
    <property type="match status" value="1"/>
</dbReference>
<keyword evidence="3" id="KW-1185">Reference proteome</keyword>
<name>A0A399RJS1_9PROT</name>
<accession>A0A399RJS1</accession>
<dbReference type="CDD" id="cd05266">
    <property type="entry name" value="SDR_a4"/>
    <property type="match status" value="1"/>
</dbReference>
<dbReference type="RefSeq" id="WP_119375297.1">
    <property type="nucleotide sequence ID" value="NZ_QWFX01000006.1"/>
</dbReference>
<reference evidence="2 3" key="1">
    <citation type="submission" date="2018-08" db="EMBL/GenBank/DDBJ databases">
        <title>Henriciella mobilis sp. nov., isolated from seawater.</title>
        <authorList>
            <person name="Cheng H."/>
            <person name="Wu Y.-H."/>
            <person name="Xu X.-W."/>
            <person name="Guo L.-L."/>
        </authorList>
    </citation>
    <scope>NUCLEOTIDE SEQUENCE [LARGE SCALE GENOMIC DNA]</scope>
    <source>
        <strain evidence="2 3">JN25</strain>
    </source>
</reference>
<dbReference type="InterPro" id="IPR036291">
    <property type="entry name" value="NAD(P)-bd_dom_sf"/>
</dbReference>
<dbReference type="SUPFAM" id="SSF51735">
    <property type="entry name" value="NAD(P)-binding Rossmann-fold domains"/>
    <property type="match status" value="1"/>
</dbReference>
<dbReference type="AlphaFoldDB" id="A0A399RJS1"/>
<dbReference type="Proteomes" id="UP000266385">
    <property type="component" value="Unassembled WGS sequence"/>
</dbReference>
<protein>
    <submittedName>
        <fullName evidence="2">SDR family oxidoreductase</fullName>
    </submittedName>
</protein>
<comment type="caution">
    <text evidence="2">The sequence shown here is derived from an EMBL/GenBank/DDBJ whole genome shotgun (WGS) entry which is preliminary data.</text>
</comment>
<evidence type="ECO:0000313" key="2">
    <source>
        <dbReference type="EMBL" id="RIJ29979.1"/>
    </source>
</evidence>
<dbReference type="Pfam" id="PF01370">
    <property type="entry name" value="Epimerase"/>
    <property type="match status" value="1"/>
</dbReference>